<organism evidence="3 4">
    <name type="scientific">Streptomyces lancefieldiae</name>
    <dbReference type="NCBI Taxonomy" id="3075520"/>
    <lineage>
        <taxon>Bacteria</taxon>
        <taxon>Bacillati</taxon>
        <taxon>Actinomycetota</taxon>
        <taxon>Actinomycetes</taxon>
        <taxon>Kitasatosporales</taxon>
        <taxon>Streptomycetaceae</taxon>
        <taxon>Streptomyces</taxon>
    </lineage>
</organism>
<feature type="transmembrane region" description="Helical" evidence="2">
    <location>
        <begin position="66"/>
        <end position="84"/>
    </location>
</feature>
<keyword evidence="2" id="KW-0472">Membrane</keyword>
<evidence type="ECO:0000256" key="2">
    <source>
        <dbReference type="SAM" id="Phobius"/>
    </source>
</evidence>
<feature type="transmembrane region" description="Helical" evidence="2">
    <location>
        <begin position="196"/>
        <end position="214"/>
    </location>
</feature>
<gene>
    <name evidence="3" type="ORF">RM812_29185</name>
</gene>
<dbReference type="EMBL" id="JAVRFH010000038">
    <property type="protein sequence ID" value="MDT0614258.1"/>
    <property type="molecule type" value="Genomic_DNA"/>
</dbReference>
<comment type="caution">
    <text evidence="3">The sequence shown here is derived from an EMBL/GenBank/DDBJ whole genome shotgun (WGS) entry which is preliminary data.</text>
</comment>
<evidence type="ECO:0000256" key="1">
    <source>
        <dbReference type="SAM" id="MobiDB-lite"/>
    </source>
</evidence>
<accession>A0ABU3AVN7</accession>
<feature type="region of interest" description="Disordered" evidence="1">
    <location>
        <begin position="1"/>
        <end position="21"/>
    </location>
</feature>
<evidence type="ECO:0000313" key="3">
    <source>
        <dbReference type="EMBL" id="MDT0614258.1"/>
    </source>
</evidence>
<name>A0ABU3AVN7_9ACTN</name>
<dbReference type="RefSeq" id="WP_311578780.1">
    <property type="nucleotide sequence ID" value="NZ_JAVRFH010000038.1"/>
</dbReference>
<reference evidence="3" key="1">
    <citation type="submission" date="2024-05" db="EMBL/GenBank/DDBJ databases">
        <title>30 novel species of actinomycetes from the DSMZ collection.</title>
        <authorList>
            <person name="Nouioui I."/>
        </authorList>
    </citation>
    <scope>NUCLEOTIDE SEQUENCE</scope>
    <source>
        <strain evidence="3">DSM 40712</strain>
    </source>
</reference>
<sequence>MTSPPAPEPGTQGTPFDALPPPLDAVPELRAAARWMIGAFGAVGAALVGGGPLVAVGKVHGLGEALVAGAALVVALAGVSLAVWQVSRVLVPPVTTTATLASPALRGLRQMIDASPADFFGAAATGVDDLLRHRVVAAKVQRMLAAETDPARRELLRHHLGRARANVARTDPFVRWLLAMAHVWQFRAALHTARRWCLLAVLLVAVGAVAFLTVTGGDAAEGTGKAGGMASEVAASAVRHHSAA</sequence>
<dbReference type="Proteomes" id="UP001180724">
    <property type="component" value="Unassembled WGS sequence"/>
</dbReference>
<evidence type="ECO:0008006" key="5">
    <source>
        <dbReference type="Google" id="ProtNLM"/>
    </source>
</evidence>
<keyword evidence="4" id="KW-1185">Reference proteome</keyword>
<proteinExistence type="predicted"/>
<keyword evidence="2" id="KW-0812">Transmembrane</keyword>
<keyword evidence="2" id="KW-1133">Transmembrane helix</keyword>
<evidence type="ECO:0000313" key="4">
    <source>
        <dbReference type="Proteomes" id="UP001180724"/>
    </source>
</evidence>
<protein>
    <recommendedName>
        <fullName evidence="5">Integral membrane protein</fullName>
    </recommendedName>
</protein>
<feature type="transmembrane region" description="Helical" evidence="2">
    <location>
        <begin position="35"/>
        <end position="54"/>
    </location>
</feature>